<sequence>MSTWPTVPLIRIDKGTCGDADISDTTATLVDVNTPEHGYYLLDGPRAGQYIYEGYPDEKTTASRPCTAVPTGELTAMRDAFMGVELTNFQHAVIQKLSAHIPRMQPATKNDPLVPKIAFGERGDDNRVAATIEMVPLSSTYYAP</sequence>
<organism evidence="1">
    <name type="scientific">Siphoviridae sp. ctyg07</name>
    <dbReference type="NCBI Taxonomy" id="2825747"/>
    <lineage>
        <taxon>Viruses</taxon>
        <taxon>Duplodnaviria</taxon>
        <taxon>Heunggongvirae</taxon>
        <taxon>Uroviricota</taxon>
        <taxon>Caudoviricetes</taxon>
    </lineage>
</organism>
<proteinExistence type="predicted"/>
<dbReference type="EMBL" id="BK016243">
    <property type="protein sequence ID" value="DAG04415.1"/>
    <property type="molecule type" value="Genomic_DNA"/>
</dbReference>
<accession>A0A8S5VCQ6</accession>
<name>A0A8S5VCQ6_9CAUD</name>
<evidence type="ECO:0000313" key="1">
    <source>
        <dbReference type="EMBL" id="DAG04415.1"/>
    </source>
</evidence>
<protein>
    <submittedName>
        <fullName evidence="1">Uncharacterized protein</fullName>
    </submittedName>
</protein>
<reference evidence="1" key="1">
    <citation type="journal article" date="2021" name="Proc. Natl. Acad. Sci. U.S.A.">
        <title>A Catalog of Tens of Thousands of Viruses from Human Metagenomes Reveals Hidden Associations with Chronic Diseases.</title>
        <authorList>
            <person name="Tisza M.J."/>
            <person name="Buck C.B."/>
        </authorList>
    </citation>
    <scope>NUCLEOTIDE SEQUENCE</scope>
    <source>
        <strain evidence="1">Ctyg07</strain>
    </source>
</reference>